<keyword evidence="3 5" id="KW-0479">Metal-binding</keyword>
<comment type="function">
    <text evidence="5">Toxic component of a toxin-antitoxin (TA) system. An RNase.</text>
</comment>
<dbReference type="RefSeq" id="WP_073307128.1">
    <property type="nucleotide sequence ID" value="NZ_FQWV01000002.1"/>
</dbReference>
<evidence type="ECO:0000256" key="5">
    <source>
        <dbReference type="HAMAP-Rule" id="MF_00265"/>
    </source>
</evidence>
<comment type="similarity">
    <text evidence="5">Belongs to the PINc/VapC protein family.</text>
</comment>
<dbReference type="PANTHER" id="PTHR42188:SF1">
    <property type="entry name" value="23S RRNA-SPECIFIC ENDONUCLEASE VAPC20"/>
    <property type="match status" value="1"/>
</dbReference>
<dbReference type="InterPro" id="IPR029060">
    <property type="entry name" value="PIN-like_dom_sf"/>
</dbReference>
<keyword evidence="5" id="KW-0800">Toxin</keyword>
<dbReference type="EC" id="3.1.-.-" evidence="5"/>
<evidence type="ECO:0000256" key="3">
    <source>
        <dbReference type="ARBA" id="ARBA00022723"/>
    </source>
</evidence>
<evidence type="ECO:0000313" key="8">
    <source>
        <dbReference type="Proteomes" id="UP000184357"/>
    </source>
</evidence>
<dbReference type="Pfam" id="PF01850">
    <property type="entry name" value="PIN"/>
    <property type="match status" value="1"/>
</dbReference>
<keyword evidence="5" id="KW-0460">Magnesium</keyword>
<reference evidence="7 8" key="1">
    <citation type="submission" date="2016-11" db="EMBL/GenBank/DDBJ databases">
        <authorList>
            <person name="Jaros S."/>
            <person name="Januszkiewicz K."/>
            <person name="Wedrychowicz H."/>
        </authorList>
    </citation>
    <scope>NUCLEOTIDE SEQUENCE [LARGE SCALE GENOMIC DNA]</scope>
    <source>
        <strain evidence="7 8">DSM 9297</strain>
    </source>
</reference>
<evidence type="ECO:0000256" key="1">
    <source>
        <dbReference type="ARBA" id="ARBA00022649"/>
    </source>
</evidence>
<sequence length="142" mass="15572">MARVVVDSNVLIAARLSRDQNHDRAVPIVGAVDRGELPTAYVPSDILVEVCNYIRAKATQDAAVATLDALVESEGFELAYTPKADLDAGRSLFRRHEGLSLTDSVIAASMRREGIEFLYSFDDDLDAVEDITRLTTAEDPFE</sequence>
<evidence type="ECO:0000313" key="7">
    <source>
        <dbReference type="EMBL" id="SHG69503.1"/>
    </source>
</evidence>
<dbReference type="Proteomes" id="UP000184357">
    <property type="component" value="Unassembled WGS sequence"/>
</dbReference>
<evidence type="ECO:0000259" key="6">
    <source>
        <dbReference type="Pfam" id="PF01850"/>
    </source>
</evidence>
<keyword evidence="1 5" id="KW-1277">Toxin-antitoxin system</keyword>
<feature type="binding site" evidence="5">
    <location>
        <position position="7"/>
    </location>
    <ligand>
        <name>Mg(2+)</name>
        <dbReference type="ChEBI" id="CHEBI:18420"/>
    </ligand>
</feature>
<keyword evidence="8" id="KW-1185">Reference proteome</keyword>
<comment type="cofactor">
    <cofactor evidence="5">
        <name>Mg(2+)</name>
        <dbReference type="ChEBI" id="CHEBI:18420"/>
    </cofactor>
</comment>
<keyword evidence="2 5" id="KW-0540">Nuclease</keyword>
<dbReference type="STRING" id="43928.SAMN05443636_0805"/>
<dbReference type="OrthoDB" id="41298at2157"/>
<dbReference type="GO" id="GO:0016787">
    <property type="term" value="F:hydrolase activity"/>
    <property type="evidence" value="ECO:0007669"/>
    <property type="project" value="UniProtKB-KW"/>
</dbReference>
<gene>
    <name evidence="5" type="primary">vapC</name>
    <name evidence="7" type="ORF">SAMN05443636_0805</name>
</gene>
<dbReference type="GO" id="GO:0000287">
    <property type="term" value="F:magnesium ion binding"/>
    <property type="evidence" value="ECO:0007669"/>
    <property type="project" value="UniProtKB-UniRule"/>
</dbReference>
<dbReference type="GO" id="GO:0004521">
    <property type="term" value="F:RNA endonuclease activity"/>
    <property type="evidence" value="ECO:0007669"/>
    <property type="project" value="InterPro"/>
</dbReference>
<protein>
    <recommendedName>
        <fullName evidence="5">Ribonuclease VapC</fullName>
        <shortName evidence="5">RNase VapC</shortName>
        <ecNumber evidence="5">3.1.-.-</ecNumber>
    </recommendedName>
    <alternativeName>
        <fullName evidence="5">Putative toxin VapC</fullName>
    </alternativeName>
</protein>
<dbReference type="EMBL" id="FQWV01000002">
    <property type="protein sequence ID" value="SHG69503.1"/>
    <property type="molecule type" value="Genomic_DNA"/>
</dbReference>
<dbReference type="GO" id="GO:0090729">
    <property type="term" value="F:toxin activity"/>
    <property type="evidence" value="ECO:0007669"/>
    <property type="project" value="UniProtKB-KW"/>
</dbReference>
<dbReference type="InterPro" id="IPR022907">
    <property type="entry name" value="VapC_family"/>
</dbReference>
<dbReference type="PANTHER" id="PTHR42188">
    <property type="entry name" value="23S RRNA-SPECIFIC ENDONUCLEASE VAPC20"/>
    <property type="match status" value="1"/>
</dbReference>
<evidence type="ECO:0000256" key="4">
    <source>
        <dbReference type="ARBA" id="ARBA00022801"/>
    </source>
</evidence>
<proteinExistence type="inferred from homology"/>
<accession>A0A1M5LYM6</accession>
<dbReference type="HAMAP" id="MF_00265">
    <property type="entry name" value="VapC_Nob1"/>
    <property type="match status" value="1"/>
</dbReference>
<dbReference type="AlphaFoldDB" id="A0A1M5LYM6"/>
<name>A0A1M5LYM6_9EURY</name>
<dbReference type="Gene3D" id="3.40.50.1010">
    <property type="entry name" value="5'-nuclease"/>
    <property type="match status" value="1"/>
</dbReference>
<dbReference type="InterPro" id="IPR002716">
    <property type="entry name" value="PIN_dom"/>
</dbReference>
<keyword evidence="4 5" id="KW-0378">Hydrolase</keyword>
<feature type="binding site" evidence="5">
    <location>
        <position position="103"/>
    </location>
    <ligand>
        <name>Mg(2+)</name>
        <dbReference type="ChEBI" id="CHEBI:18420"/>
    </ligand>
</feature>
<feature type="domain" description="PIN" evidence="6">
    <location>
        <begin position="4"/>
        <end position="129"/>
    </location>
</feature>
<dbReference type="InterPro" id="IPR039018">
    <property type="entry name" value="VapC20-like"/>
</dbReference>
<dbReference type="SUPFAM" id="SSF88723">
    <property type="entry name" value="PIN domain-like"/>
    <property type="match status" value="1"/>
</dbReference>
<organism evidence="7 8">
    <name type="scientific">Halobaculum gomorrense</name>
    <dbReference type="NCBI Taxonomy" id="43928"/>
    <lineage>
        <taxon>Archaea</taxon>
        <taxon>Methanobacteriati</taxon>
        <taxon>Methanobacteriota</taxon>
        <taxon>Stenosarchaea group</taxon>
        <taxon>Halobacteria</taxon>
        <taxon>Halobacteriales</taxon>
        <taxon>Haloferacaceae</taxon>
        <taxon>Halobaculum</taxon>
    </lineage>
</organism>
<dbReference type="GO" id="GO:0016075">
    <property type="term" value="P:rRNA catabolic process"/>
    <property type="evidence" value="ECO:0007669"/>
    <property type="project" value="TreeGrafter"/>
</dbReference>
<evidence type="ECO:0000256" key="2">
    <source>
        <dbReference type="ARBA" id="ARBA00022722"/>
    </source>
</evidence>